<accession>A0A818BU22</accession>
<dbReference type="Gene3D" id="2.30.29.30">
    <property type="entry name" value="Pleckstrin-homology domain (PH domain)/Phosphotyrosine-binding domain (PTB)"/>
    <property type="match status" value="1"/>
</dbReference>
<organism evidence="2 3">
    <name type="scientific">Rotaria socialis</name>
    <dbReference type="NCBI Taxonomy" id="392032"/>
    <lineage>
        <taxon>Eukaryota</taxon>
        <taxon>Metazoa</taxon>
        <taxon>Spiralia</taxon>
        <taxon>Gnathifera</taxon>
        <taxon>Rotifera</taxon>
        <taxon>Eurotatoria</taxon>
        <taxon>Bdelloidea</taxon>
        <taxon>Philodinida</taxon>
        <taxon>Philodinidae</taxon>
        <taxon>Rotaria</taxon>
    </lineage>
</organism>
<evidence type="ECO:0000313" key="3">
    <source>
        <dbReference type="Proteomes" id="UP000663869"/>
    </source>
</evidence>
<dbReference type="EMBL" id="CAJNYU010001231">
    <property type="protein sequence ID" value="CAF3422176.1"/>
    <property type="molecule type" value="Genomic_DNA"/>
</dbReference>
<gene>
    <name evidence="2" type="ORF">FME351_LOCUS11015</name>
</gene>
<name>A0A818BU22_9BILA</name>
<dbReference type="Pfam" id="PF16453">
    <property type="entry name" value="IQ_SEC7_PH"/>
    <property type="match status" value="1"/>
</dbReference>
<evidence type="ECO:0000313" key="2">
    <source>
        <dbReference type="EMBL" id="CAF3422176.1"/>
    </source>
</evidence>
<protein>
    <recommendedName>
        <fullName evidence="1">IQ motif and SEC7 domain-containing protein</fullName>
    </recommendedName>
</protein>
<feature type="domain" description="IQ motif and SEC7" evidence="1">
    <location>
        <begin position="71"/>
        <end position="107"/>
    </location>
</feature>
<dbReference type="InterPro" id="IPR033742">
    <property type="entry name" value="IQSEC_PH"/>
</dbReference>
<comment type="caution">
    <text evidence="2">The sequence shown here is derived from an EMBL/GenBank/DDBJ whole genome shotgun (WGS) entry which is preliminary data.</text>
</comment>
<proteinExistence type="predicted"/>
<dbReference type="AlphaFoldDB" id="A0A818BU22"/>
<sequence>MIIIIIFLATDNGKDLNINYLTAIYDRIRTDELCPDADHLTEVAKFEQALIGKQSILTTPHRRLDCYFSLLFCANEHDRKTFCENLKESIFEIDEFERLRIQSELDKLPSASDSRVDRTNHNGIVSSLIDYPANKRIAEWYHQ</sequence>
<dbReference type="Proteomes" id="UP000663869">
    <property type="component" value="Unassembled WGS sequence"/>
</dbReference>
<evidence type="ECO:0000259" key="1">
    <source>
        <dbReference type="Pfam" id="PF16453"/>
    </source>
</evidence>
<dbReference type="InterPro" id="IPR011993">
    <property type="entry name" value="PH-like_dom_sf"/>
</dbReference>
<reference evidence="2" key="1">
    <citation type="submission" date="2021-02" db="EMBL/GenBank/DDBJ databases">
        <authorList>
            <person name="Nowell W R."/>
        </authorList>
    </citation>
    <scope>NUCLEOTIDE SEQUENCE</scope>
</reference>